<gene>
    <name evidence="2" type="ORF">GPM918_LOCUS36681</name>
    <name evidence="3" type="ORF">SRO942_LOCUS37429</name>
</gene>
<evidence type="ECO:0000259" key="1">
    <source>
        <dbReference type="Pfam" id="PF10551"/>
    </source>
</evidence>
<dbReference type="InterPro" id="IPR018289">
    <property type="entry name" value="MULE_transposase_dom"/>
</dbReference>
<accession>A0A815T631</accession>
<name>A0A815T631_9BILA</name>
<keyword evidence="4" id="KW-1185">Reference proteome</keyword>
<dbReference type="Proteomes" id="UP000663829">
    <property type="component" value="Unassembled WGS sequence"/>
</dbReference>
<dbReference type="Proteomes" id="UP000681722">
    <property type="component" value="Unassembled WGS sequence"/>
</dbReference>
<evidence type="ECO:0000313" key="4">
    <source>
        <dbReference type="Proteomes" id="UP000663829"/>
    </source>
</evidence>
<dbReference type="EMBL" id="CAJNOQ010022435">
    <property type="protein sequence ID" value="CAF1501057.1"/>
    <property type="molecule type" value="Genomic_DNA"/>
</dbReference>
<proteinExistence type="predicted"/>
<dbReference type="Pfam" id="PF10551">
    <property type="entry name" value="MULE"/>
    <property type="match status" value="1"/>
</dbReference>
<evidence type="ECO:0000313" key="2">
    <source>
        <dbReference type="EMBL" id="CAF1501057.1"/>
    </source>
</evidence>
<dbReference type="OrthoDB" id="10029846at2759"/>
<dbReference type="AlphaFoldDB" id="A0A815T631"/>
<feature type="domain" description="MULE transposase" evidence="1">
    <location>
        <begin position="99"/>
        <end position="192"/>
    </location>
</feature>
<protein>
    <recommendedName>
        <fullName evidence="1">MULE transposase domain-containing protein</fullName>
    </recommendedName>
</protein>
<reference evidence="2" key="1">
    <citation type="submission" date="2021-02" db="EMBL/GenBank/DDBJ databases">
        <authorList>
            <person name="Nowell W R."/>
        </authorList>
    </citation>
    <scope>NUCLEOTIDE SEQUENCE</scope>
</reference>
<sequence>MYRRFLLDIAVDNMKKRAREETLPIPKIYSQEVVRSRVASPGLATGHVFPTLPNVDASLYRRRALNYPKLPTTTDEIAVTGLWRQSKEGGELLLVDEKYGTFRVRPLLFEQLYIIFGFQNGSMIPCAYSLTTRKNSIVYTKILRHLIEYGKKLNVEMNPQRLTCDFEQATINSFIDIFPHIKINGCFFHYAQSLWRKIQEVGMMRHFEKTNDTNNIIPQSERKNADHWFLAAVGLALVPPTIIEGIWAEIMDLYTPDHAGATEFSDYLVQTYVDSDISLFNAQTWNVNDAIQNNLPRTNNHVEGYNKRLESNFPVHPHIYEFVRLLRDEHSFQHHQAEASEIRAPKRKKLYIDIDNKLKELLHGFATGILNEAELVIKCGRAVKTTQIKK</sequence>
<dbReference type="EMBL" id="CAJOBC010087954">
    <property type="protein sequence ID" value="CAF4362750.1"/>
    <property type="molecule type" value="Genomic_DNA"/>
</dbReference>
<comment type="caution">
    <text evidence="2">The sequence shown here is derived from an EMBL/GenBank/DDBJ whole genome shotgun (WGS) entry which is preliminary data.</text>
</comment>
<evidence type="ECO:0000313" key="3">
    <source>
        <dbReference type="EMBL" id="CAF4362750.1"/>
    </source>
</evidence>
<organism evidence="2 4">
    <name type="scientific">Didymodactylos carnosus</name>
    <dbReference type="NCBI Taxonomy" id="1234261"/>
    <lineage>
        <taxon>Eukaryota</taxon>
        <taxon>Metazoa</taxon>
        <taxon>Spiralia</taxon>
        <taxon>Gnathifera</taxon>
        <taxon>Rotifera</taxon>
        <taxon>Eurotatoria</taxon>
        <taxon>Bdelloidea</taxon>
        <taxon>Philodinida</taxon>
        <taxon>Philodinidae</taxon>
        <taxon>Didymodactylos</taxon>
    </lineage>
</organism>